<dbReference type="InterPro" id="IPR020845">
    <property type="entry name" value="AMP-binding_CS"/>
</dbReference>
<dbReference type="InterPro" id="IPR042099">
    <property type="entry name" value="ANL_N_sf"/>
</dbReference>
<dbReference type="Gene3D" id="3.30.300.30">
    <property type="match status" value="1"/>
</dbReference>
<gene>
    <name evidence="4" type="ORF">ID875_32780</name>
</gene>
<evidence type="ECO:0000256" key="1">
    <source>
        <dbReference type="ARBA" id="ARBA00006432"/>
    </source>
</evidence>
<feature type="compositionally biased region" description="Basic residues" evidence="2">
    <location>
        <begin position="566"/>
        <end position="575"/>
    </location>
</feature>
<feature type="compositionally biased region" description="Low complexity" evidence="2">
    <location>
        <begin position="551"/>
        <end position="565"/>
    </location>
</feature>
<dbReference type="Pfam" id="PF00501">
    <property type="entry name" value="AMP-binding"/>
    <property type="match status" value="1"/>
</dbReference>
<dbReference type="SUPFAM" id="SSF56801">
    <property type="entry name" value="Acetyl-CoA synthetase-like"/>
    <property type="match status" value="1"/>
</dbReference>
<comment type="caution">
    <text evidence="4">The sequence shown here is derived from an EMBL/GenBank/DDBJ whole genome shotgun (WGS) entry which is preliminary data.</text>
</comment>
<evidence type="ECO:0000313" key="4">
    <source>
        <dbReference type="EMBL" id="MBD2830737.1"/>
    </source>
</evidence>
<reference evidence="4" key="1">
    <citation type="journal article" date="2020" name="PLoS ONE">
        <title>Isolation and characterization of Streptomyces bacteriophages and Streptomyces strains encoding biosynthetic arsenals: Streptomyces strains and phages for antibiotic discovery.</title>
        <authorList>
            <person name="Montano E.T."/>
            <person name="Nideffer J.F."/>
            <person name="Brumage L."/>
            <person name="Erb M."/>
            <person name="Derman A.I."/>
            <person name="Davis J.P."/>
            <person name="Estrada E."/>
            <person name="Fu S."/>
            <person name="Le D."/>
            <person name="Vuppala A."/>
            <person name="Tran C."/>
            <person name="Luterstein E."/>
            <person name="Lakkaraju S."/>
            <person name="Panchagnula S."/>
            <person name="Ren C."/>
            <person name="Doan J."/>
            <person name="Tran S."/>
            <person name="Soriano J."/>
            <person name="Fujita Y."/>
            <person name="Gutala P."/>
            <person name="Fujii Q."/>
            <person name="Lee M."/>
            <person name="Bui A."/>
            <person name="Villarreal C."/>
            <person name="Shing S.R."/>
            <person name="Kim S."/>
            <person name="Freeman D."/>
            <person name="Racha V."/>
            <person name="Ho A."/>
            <person name="Kumar P."/>
            <person name="Falah K."/>
            <person name="Dawson T."/>
            <person name="Enustun E."/>
            <person name="Prichard A."/>
            <person name="Gomez A."/>
            <person name="Khanna K."/>
            <person name="Trigg S."/>
            <person name="Fernandez L."/>
            <person name="Pogliano K."/>
            <person name="Pogliano J."/>
        </authorList>
    </citation>
    <scope>NUCLEOTIDE SEQUENCE</scope>
    <source>
        <strain evidence="4">QF2</strain>
    </source>
</reference>
<protein>
    <submittedName>
        <fullName evidence="4">AMP-binding protein</fullName>
    </submittedName>
</protein>
<accession>A0A927BPU7</accession>
<dbReference type="PANTHER" id="PTHR22754:SF32">
    <property type="entry name" value="DISCO-INTERACTING PROTEIN 2"/>
    <property type="match status" value="1"/>
</dbReference>
<dbReference type="PROSITE" id="PS00455">
    <property type="entry name" value="AMP_BINDING"/>
    <property type="match status" value="1"/>
</dbReference>
<evidence type="ECO:0000259" key="3">
    <source>
        <dbReference type="Pfam" id="PF00501"/>
    </source>
</evidence>
<feature type="region of interest" description="Disordered" evidence="2">
    <location>
        <begin position="518"/>
        <end position="587"/>
    </location>
</feature>
<dbReference type="Gene3D" id="3.40.50.12780">
    <property type="entry name" value="N-terminal domain of ligase-like"/>
    <property type="match status" value="1"/>
</dbReference>
<evidence type="ECO:0000256" key="2">
    <source>
        <dbReference type="SAM" id="MobiDB-lite"/>
    </source>
</evidence>
<dbReference type="InterPro" id="IPR045851">
    <property type="entry name" value="AMP-bd_C_sf"/>
</dbReference>
<dbReference type="InterPro" id="IPR000873">
    <property type="entry name" value="AMP-dep_synth/lig_dom"/>
</dbReference>
<name>A0A927BPU7_STRGL</name>
<feature type="compositionally biased region" description="Low complexity" evidence="2">
    <location>
        <begin position="528"/>
        <end position="542"/>
    </location>
</feature>
<sequence length="587" mass="61352">MTLLDVLLDAVREAPGQTVVHVRGDGSELTVTLSELLDDAPCGWPAASVRRGWHAGRVCRCSPTAARTSSRCSGRGGGRLVPVPLAPDTRRALPVWEHLGRPPVVVDAATASLADGFPSGVRVLALDALREGPAVREPAAAGPDDVAFLQFSSGSTGAPKGVEVTHGAVLANLRQIREASALCADDVVVSWMPYFHDMGLIGTHLAPLAARARQVKIGPMSFAKRPRLWFEVAARHRGTVLSAANFALALAVRRVPDEVLARLDLSAVRVLLVGAEPIAPTVWRAFAAKTRPAGLDPAAARPVYGLAEATLAVTFPPPGEVAAPLVLDRAALSEGVVVDAEPGDGAVELMDVGPPVAGCSVRVVDDAGAVLGDRRVGHVMVSGPQLARGYHGLPEVSAEVFAGGWLRTGDLGFLRDGRLCVTGRHKDVLFLNGRTFHAPDMEEVAAATPGLPSGAPAVVGSTDPVSGAERVVVFVPWARPPHGAAEVLERVAARVREALLHDDVRVLALRPRPFPGRRAENCSGDGCGSVSRRASSRRTSGVRAGGRRARASPVRGAARATTPVRRAARAVHRSRCAAGRKAAGPRT</sequence>
<feature type="domain" description="AMP-dependent synthetase/ligase" evidence="3">
    <location>
        <begin position="134"/>
        <end position="391"/>
    </location>
</feature>
<organism evidence="4">
    <name type="scientific">Streptomyces globisporus</name>
    <dbReference type="NCBI Taxonomy" id="1908"/>
    <lineage>
        <taxon>Bacteria</taxon>
        <taxon>Bacillati</taxon>
        <taxon>Actinomycetota</taxon>
        <taxon>Actinomycetes</taxon>
        <taxon>Kitasatosporales</taxon>
        <taxon>Streptomycetaceae</taxon>
        <taxon>Streptomyces</taxon>
    </lineage>
</organism>
<dbReference type="PANTHER" id="PTHR22754">
    <property type="entry name" value="DISCO-INTERACTING PROTEIN 2 DIP2 -RELATED"/>
    <property type="match status" value="1"/>
</dbReference>
<dbReference type="EMBL" id="JACWUS010000059">
    <property type="protein sequence ID" value="MBD2830737.1"/>
    <property type="molecule type" value="Genomic_DNA"/>
</dbReference>
<comment type="similarity">
    <text evidence="1">Belongs to the ATP-dependent AMP-binding enzyme family.</text>
</comment>
<dbReference type="AlphaFoldDB" id="A0A927BPU7"/>
<proteinExistence type="inferred from homology"/>